<comment type="caution">
    <text evidence="1">The sequence shown here is derived from an EMBL/GenBank/DDBJ whole genome shotgun (WGS) entry which is preliminary data.</text>
</comment>
<sequence>MTYLRERLADMDALILNGEHFHMRCTAHILNLIVKDGISEIKESDNRICNAVKYVRSSTSRNQIFERCVKEERIGYKGTVHLDIATRWNSTFLMLESAIKFKKAFKRLEEEDSNYLVEMTYDVPFDEDWENATVFAKFLRKFYEATTRMSGSNYVTSNNYFHEIADIVTTLNDWEKDSNVCLNAMSIKMREKFNKYFGSLDKMNVMVLIAAVLDPINKMNYVSWCYKRKRYMPMTTKRLKGCP</sequence>
<dbReference type="EMBL" id="CM047902">
    <property type="protein sequence ID" value="KAJ0094825.1"/>
    <property type="molecule type" value="Genomic_DNA"/>
</dbReference>
<evidence type="ECO:0000313" key="1">
    <source>
        <dbReference type="EMBL" id="KAJ0094825.1"/>
    </source>
</evidence>
<organism evidence="1 2">
    <name type="scientific">Pistacia atlantica</name>
    <dbReference type="NCBI Taxonomy" id="434234"/>
    <lineage>
        <taxon>Eukaryota</taxon>
        <taxon>Viridiplantae</taxon>
        <taxon>Streptophyta</taxon>
        <taxon>Embryophyta</taxon>
        <taxon>Tracheophyta</taxon>
        <taxon>Spermatophyta</taxon>
        <taxon>Magnoliopsida</taxon>
        <taxon>eudicotyledons</taxon>
        <taxon>Gunneridae</taxon>
        <taxon>Pentapetalae</taxon>
        <taxon>rosids</taxon>
        <taxon>malvids</taxon>
        <taxon>Sapindales</taxon>
        <taxon>Anacardiaceae</taxon>
        <taxon>Pistacia</taxon>
    </lineage>
</organism>
<name>A0ACC1B7C8_9ROSI</name>
<keyword evidence="2" id="KW-1185">Reference proteome</keyword>
<evidence type="ECO:0000313" key="2">
    <source>
        <dbReference type="Proteomes" id="UP001164250"/>
    </source>
</evidence>
<protein>
    <submittedName>
        <fullName evidence="1">Uncharacterized protein</fullName>
    </submittedName>
</protein>
<reference evidence="2" key="1">
    <citation type="journal article" date="2023" name="G3 (Bethesda)">
        <title>Genome assembly and association tests identify interacting loci associated with vigor, precocity, and sex in interspecific pistachio rootstocks.</title>
        <authorList>
            <person name="Palmer W."/>
            <person name="Jacygrad E."/>
            <person name="Sagayaradj S."/>
            <person name="Cavanaugh K."/>
            <person name="Han R."/>
            <person name="Bertier L."/>
            <person name="Beede B."/>
            <person name="Kafkas S."/>
            <person name="Golino D."/>
            <person name="Preece J."/>
            <person name="Michelmore R."/>
        </authorList>
    </citation>
    <scope>NUCLEOTIDE SEQUENCE [LARGE SCALE GENOMIC DNA]</scope>
</reference>
<proteinExistence type="predicted"/>
<gene>
    <name evidence="1" type="ORF">Patl1_16051</name>
</gene>
<accession>A0ACC1B7C8</accession>
<dbReference type="Proteomes" id="UP001164250">
    <property type="component" value="Chromosome 6"/>
</dbReference>